<dbReference type="Proteomes" id="UP000000763">
    <property type="component" value="Chromosome 4"/>
</dbReference>
<dbReference type="SUPFAM" id="SSF56672">
    <property type="entry name" value="DNA/RNA polymerases"/>
    <property type="match status" value="1"/>
</dbReference>
<dbReference type="InterPro" id="IPR043502">
    <property type="entry name" value="DNA/RNA_pol_sf"/>
</dbReference>
<dbReference type="InterPro" id="IPR000477">
    <property type="entry name" value="RT_dom"/>
</dbReference>
<accession>Q7XWB0</accession>
<gene>
    <name evidence="2" type="primary">OSJNBa0061A09.16</name>
</gene>
<reference evidence="3" key="1">
    <citation type="journal article" date="2005" name="Nature">
        <title>The map-based sequence of the rice genome.</title>
        <authorList>
            <consortium name="International rice genome sequencing project (IRGSP)"/>
            <person name="Matsumoto T."/>
            <person name="Wu J."/>
            <person name="Kanamori H."/>
            <person name="Katayose Y."/>
            <person name="Fujisawa M."/>
            <person name="Namiki N."/>
            <person name="Mizuno H."/>
            <person name="Yamamoto K."/>
            <person name="Antonio B.A."/>
            <person name="Baba T."/>
            <person name="Sakata K."/>
            <person name="Nagamura Y."/>
            <person name="Aoki H."/>
            <person name="Arikawa K."/>
            <person name="Arita K."/>
            <person name="Bito T."/>
            <person name="Chiden Y."/>
            <person name="Fujitsuka N."/>
            <person name="Fukunaka R."/>
            <person name="Hamada M."/>
            <person name="Harada C."/>
            <person name="Hayashi A."/>
            <person name="Hijishita S."/>
            <person name="Honda M."/>
            <person name="Hosokawa S."/>
            <person name="Ichikawa Y."/>
            <person name="Idonuma A."/>
            <person name="Iijima M."/>
            <person name="Ikeda M."/>
            <person name="Ikeno M."/>
            <person name="Ito K."/>
            <person name="Ito S."/>
            <person name="Ito T."/>
            <person name="Ito Y."/>
            <person name="Ito Y."/>
            <person name="Iwabuchi A."/>
            <person name="Kamiya K."/>
            <person name="Karasawa W."/>
            <person name="Kurita K."/>
            <person name="Katagiri S."/>
            <person name="Kikuta A."/>
            <person name="Kobayashi H."/>
            <person name="Kobayashi N."/>
            <person name="Machita K."/>
            <person name="Maehara T."/>
            <person name="Masukawa M."/>
            <person name="Mizubayashi T."/>
            <person name="Mukai Y."/>
            <person name="Nagasaki H."/>
            <person name="Nagata Y."/>
            <person name="Naito S."/>
            <person name="Nakashima M."/>
            <person name="Nakama Y."/>
            <person name="Nakamichi Y."/>
            <person name="Nakamura M."/>
            <person name="Meguro A."/>
            <person name="Negishi M."/>
            <person name="Ohta I."/>
            <person name="Ohta T."/>
            <person name="Okamoto M."/>
            <person name="Ono N."/>
            <person name="Saji S."/>
            <person name="Sakaguchi M."/>
            <person name="Sakai K."/>
            <person name="Shibata M."/>
            <person name="Shimokawa T."/>
            <person name="Song J."/>
            <person name="Takazaki Y."/>
            <person name="Terasawa K."/>
            <person name="Tsugane M."/>
            <person name="Tsuji K."/>
            <person name="Ueda S."/>
            <person name="Waki K."/>
            <person name="Yamagata H."/>
            <person name="Yamamoto M."/>
            <person name="Yamamoto S."/>
            <person name="Yamane H."/>
            <person name="Yoshiki S."/>
            <person name="Yoshihara R."/>
            <person name="Yukawa K."/>
            <person name="Zhong H."/>
            <person name="Yano M."/>
            <person name="Yuan Q."/>
            <person name="Ouyang S."/>
            <person name="Liu J."/>
            <person name="Jones K.M."/>
            <person name="Gansberger K."/>
            <person name="Moffat K."/>
            <person name="Hill J."/>
            <person name="Bera J."/>
            <person name="Fadrosh D."/>
            <person name="Jin S."/>
            <person name="Johri S."/>
            <person name="Kim M."/>
            <person name="Overton L."/>
            <person name="Reardon M."/>
            <person name="Tsitrin T."/>
            <person name="Vuong H."/>
            <person name="Weaver B."/>
            <person name="Ciecko A."/>
            <person name="Tallon L."/>
            <person name="Jackson J."/>
            <person name="Pai G."/>
            <person name="Aken S.V."/>
            <person name="Utterback T."/>
            <person name="Reidmuller S."/>
            <person name="Feldblyum T."/>
            <person name="Hsiao J."/>
            <person name="Zismann V."/>
            <person name="Iobst S."/>
            <person name="de Vazeille A.R."/>
            <person name="Buell C.R."/>
            <person name="Ying K."/>
            <person name="Li Y."/>
            <person name="Lu T."/>
            <person name="Huang Y."/>
            <person name="Zhao Q."/>
            <person name="Feng Q."/>
            <person name="Zhang L."/>
            <person name="Zhu J."/>
            <person name="Weng Q."/>
            <person name="Mu J."/>
            <person name="Lu Y."/>
            <person name="Fan D."/>
            <person name="Liu Y."/>
            <person name="Guan J."/>
            <person name="Zhang Y."/>
            <person name="Yu S."/>
            <person name="Liu X."/>
            <person name="Zhang Y."/>
            <person name="Hong G."/>
            <person name="Han B."/>
            <person name="Choisne N."/>
            <person name="Demange N."/>
            <person name="Orjeda G."/>
            <person name="Samain S."/>
            <person name="Cattolico L."/>
            <person name="Pelletier E."/>
            <person name="Couloux A."/>
            <person name="Segurens B."/>
            <person name="Wincker P."/>
            <person name="D'Hont A."/>
            <person name="Scarpelli C."/>
            <person name="Weissenbach J."/>
            <person name="Salanoubat M."/>
            <person name="Quetier F."/>
            <person name="Yu Y."/>
            <person name="Kim H.R."/>
            <person name="Rambo T."/>
            <person name="Currie J."/>
            <person name="Collura K."/>
            <person name="Luo M."/>
            <person name="Yang T."/>
            <person name="Ammiraju J.S.S."/>
            <person name="Engler F."/>
            <person name="Soderlund C."/>
            <person name="Wing R.A."/>
            <person name="Palmer L.E."/>
            <person name="de la Bastide M."/>
            <person name="Spiegel L."/>
            <person name="Nascimento L."/>
            <person name="Zutavern T."/>
            <person name="O'Shaughnessy A."/>
            <person name="Dike S."/>
            <person name="Dedhia N."/>
            <person name="Preston R."/>
            <person name="Balija V."/>
            <person name="McCombie W.R."/>
            <person name="Chow T."/>
            <person name="Chen H."/>
            <person name="Chung M."/>
            <person name="Chen C."/>
            <person name="Shaw J."/>
            <person name="Wu H."/>
            <person name="Hsiao K."/>
            <person name="Chao Y."/>
            <person name="Chu M."/>
            <person name="Cheng C."/>
            <person name="Hour A."/>
            <person name="Lee P."/>
            <person name="Lin S."/>
            <person name="Lin Y."/>
            <person name="Liou J."/>
            <person name="Liu S."/>
            <person name="Hsing Y."/>
            <person name="Raghuvanshi S."/>
            <person name="Mohanty A."/>
            <person name="Bharti A.K."/>
            <person name="Gaur A."/>
            <person name="Gupta V."/>
            <person name="Kumar D."/>
            <person name="Ravi V."/>
            <person name="Vij S."/>
            <person name="Kapur A."/>
            <person name="Khurana P."/>
            <person name="Khurana P."/>
            <person name="Khurana J.P."/>
            <person name="Tyagi A.K."/>
            <person name="Gaikwad K."/>
            <person name="Singh A."/>
            <person name="Dalal V."/>
            <person name="Srivastava S."/>
            <person name="Dixit A."/>
            <person name="Pal A.K."/>
            <person name="Ghazi I.A."/>
            <person name="Yadav M."/>
            <person name="Pandit A."/>
            <person name="Bhargava A."/>
            <person name="Sureshbabu K."/>
            <person name="Batra K."/>
            <person name="Sharma T.R."/>
            <person name="Mohapatra T."/>
            <person name="Singh N.K."/>
            <person name="Messing J."/>
            <person name="Nelson A.B."/>
            <person name="Fuks G."/>
            <person name="Kavchok S."/>
            <person name="Keizer G."/>
            <person name="Linton E."/>
            <person name="Llaca V."/>
            <person name="Song R."/>
            <person name="Tanyolac B."/>
            <person name="Young S."/>
            <person name="Ho-Il K."/>
            <person name="Hahn J.H."/>
            <person name="Sangsakoo G."/>
            <person name="Vanavichit A."/>
            <person name="de Mattos Luiz.A.T."/>
            <person name="Zimmer P.D."/>
            <person name="Malone G."/>
            <person name="Dellagostin O."/>
            <person name="de Oliveira A.C."/>
            <person name="Bevan M."/>
            <person name="Bancroft I."/>
            <person name="Minx P."/>
            <person name="Cordum H."/>
            <person name="Wilson R."/>
            <person name="Cheng Z."/>
            <person name="Jin W."/>
            <person name="Jiang J."/>
            <person name="Leong S.A."/>
            <person name="Iwama H."/>
            <person name="Gojobori T."/>
            <person name="Itoh T."/>
            <person name="Niimura Y."/>
            <person name="Fujii Y."/>
            <person name="Habara T."/>
            <person name="Sakai H."/>
            <person name="Sato Y."/>
            <person name="Wilson G."/>
            <person name="Kumar K."/>
            <person name="McCouch S."/>
            <person name="Juretic N."/>
            <person name="Hoen D."/>
            <person name="Wright S."/>
            <person name="Bruskiewich R."/>
            <person name="Bureau T."/>
            <person name="Miyao A."/>
            <person name="Hirochika H."/>
            <person name="Nishikawa T."/>
            <person name="Kadowaki K."/>
            <person name="Sugiura M."/>
            <person name="Burr B."/>
            <person name="Sasaki T."/>
        </authorList>
    </citation>
    <scope>NUCLEOTIDE SEQUENCE [LARGE SCALE GENOMIC DNA]</scope>
    <source>
        <strain evidence="3">cv. Nipponbare</strain>
    </source>
</reference>
<name>Q7XWB0_ORYSJ</name>
<evidence type="ECO:0000313" key="2">
    <source>
        <dbReference type="EMBL" id="CAD40177.2"/>
    </source>
</evidence>
<dbReference type="EMBL" id="AL662971">
    <property type="protein sequence ID" value="CAD40177.2"/>
    <property type="molecule type" value="Genomic_DNA"/>
</dbReference>
<sequence length="764" mass="84575">MGEGPVDPNVNFEDAPAWQFGNVQNFDQEENQGWVIGMRIPQPTDVLQINSSSASSILAVNSGNSGSIISISSGEASEIGADNSLMVQEVSVDANVLKNLCQRFPQIMFDKNFVKDASFWSALNSRSVLGSSNWASGNDVPVVSGANEILDPVPLAVAPPPNVFLALTDSDAPVKPAKRAYKKRAVGSATPVVATGLRRSTRLLAISDGRKLSFKDDILVELDPNQGIGKPRGKSVKKLKQVAHEVGLLFLGSSLQESDFMEGTAEVEGPASCPIPLLQKMATDLCGVAPQDETKKESFDTAYVKKLAPKRFDSFSFSPSVGASGVYGPCVDPDRSLFAQWLFDLQIPDNENWILLGDFNFYRSVENRNRAGGDMNDMMIFNNIISNLGLLELPLKAATERYRKNLITHLQTDDGRVLTQHNEKAQIIFQTFQQRMGVSLLPVMHFDLQSLVSHNDSLAHLSENFSISEIDEVVKRMPTDRAPGPDGFNGCFIKSCWPIIRQDFYTLCAQFCEGNLALESLNRSFITLVPKKSTPERVNDYRPISLQSVALKLLTKVLADRLQSVITELIHQNQYGFIKARTIQDCLSWSFEYLHQCQQSKREIVLLKLDFEKAFDTIEHSTILDIMRQKGFDSKWLNWIDLIFSSASSSVLLNGVPGRNFYCKRGVRQGDPLSPLLFVLGADLLQSVVNKAYSQGVLTIPIPTPDNDFPVVQYADDTLLFLTASSKELFCLKAILNTYVDSTGLKINYSKSCMIPLNVDIEKV</sequence>
<dbReference type="Gene3D" id="3.60.10.10">
    <property type="entry name" value="Endonuclease/exonuclease/phosphatase"/>
    <property type="match status" value="1"/>
</dbReference>
<evidence type="ECO:0000259" key="1">
    <source>
        <dbReference type="PROSITE" id="PS50878"/>
    </source>
</evidence>
<evidence type="ECO:0000313" key="3">
    <source>
        <dbReference type="Proteomes" id="UP000000763"/>
    </source>
</evidence>
<dbReference type="InterPro" id="IPR036691">
    <property type="entry name" value="Endo/exonu/phosph_ase_sf"/>
</dbReference>
<dbReference type="AlphaFoldDB" id="Q7XWB0"/>
<feature type="domain" description="Reverse transcriptase" evidence="1">
    <location>
        <begin position="510"/>
        <end position="764"/>
    </location>
</feature>
<reference evidence="3" key="2">
    <citation type="journal article" date="2008" name="Nucleic Acids Res.">
        <title>The rice annotation project database (RAP-DB): 2008 update.</title>
        <authorList>
            <consortium name="The rice annotation project (RAP)"/>
        </authorList>
    </citation>
    <scope>GENOME REANNOTATION</scope>
    <source>
        <strain evidence="3">cv. Nipponbare</strain>
    </source>
</reference>
<organism evidence="2 3">
    <name type="scientific">Oryza sativa subsp. japonica</name>
    <name type="common">Rice</name>
    <dbReference type="NCBI Taxonomy" id="39947"/>
    <lineage>
        <taxon>Eukaryota</taxon>
        <taxon>Viridiplantae</taxon>
        <taxon>Streptophyta</taxon>
        <taxon>Embryophyta</taxon>
        <taxon>Tracheophyta</taxon>
        <taxon>Spermatophyta</taxon>
        <taxon>Magnoliopsida</taxon>
        <taxon>Liliopsida</taxon>
        <taxon>Poales</taxon>
        <taxon>Poaceae</taxon>
        <taxon>BOP clade</taxon>
        <taxon>Oryzoideae</taxon>
        <taxon>Oryzeae</taxon>
        <taxon>Oryzinae</taxon>
        <taxon>Oryza</taxon>
        <taxon>Oryza sativa</taxon>
    </lineage>
</organism>
<protein>
    <submittedName>
        <fullName evidence="2">OSJNBa0061A09.16 protein</fullName>
    </submittedName>
</protein>
<dbReference type="Pfam" id="PF00078">
    <property type="entry name" value="RVT_1"/>
    <property type="match status" value="1"/>
</dbReference>
<dbReference type="SUPFAM" id="SSF56219">
    <property type="entry name" value="DNase I-like"/>
    <property type="match status" value="1"/>
</dbReference>
<proteinExistence type="predicted"/>
<dbReference type="PANTHER" id="PTHR19446">
    <property type="entry name" value="REVERSE TRANSCRIPTASES"/>
    <property type="match status" value="1"/>
</dbReference>
<dbReference type="PROSITE" id="PS50878">
    <property type="entry name" value="RT_POL"/>
    <property type="match status" value="1"/>
</dbReference>
<dbReference type="CDD" id="cd01650">
    <property type="entry name" value="RT_nLTR_like"/>
    <property type="match status" value="1"/>
</dbReference>